<proteinExistence type="predicted"/>
<evidence type="ECO:0000313" key="3">
    <source>
        <dbReference type="Proteomes" id="UP000245956"/>
    </source>
</evidence>
<dbReference type="Proteomes" id="UP000245956">
    <property type="component" value="Unassembled WGS sequence"/>
</dbReference>
<gene>
    <name evidence="2" type="ORF">PCL_06598</name>
</gene>
<feature type="compositionally biased region" description="Basic and acidic residues" evidence="1">
    <location>
        <begin position="174"/>
        <end position="183"/>
    </location>
</feature>
<feature type="region of interest" description="Disordered" evidence="1">
    <location>
        <begin position="216"/>
        <end position="239"/>
    </location>
</feature>
<reference evidence="2 3" key="1">
    <citation type="journal article" date="2016" name="Front. Microbiol.">
        <title>Genome and transcriptome sequences reveal the specific parasitism of the nematophagous Purpureocillium lilacinum 36-1.</title>
        <authorList>
            <person name="Xie J."/>
            <person name="Li S."/>
            <person name="Mo C."/>
            <person name="Xiao X."/>
            <person name="Peng D."/>
            <person name="Wang G."/>
            <person name="Xiao Y."/>
        </authorList>
    </citation>
    <scope>NUCLEOTIDE SEQUENCE [LARGE SCALE GENOMIC DNA]</scope>
    <source>
        <strain evidence="2 3">36-1</strain>
    </source>
</reference>
<dbReference type="EMBL" id="LCWV01000002">
    <property type="protein sequence ID" value="PWI75940.1"/>
    <property type="molecule type" value="Genomic_DNA"/>
</dbReference>
<dbReference type="AlphaFoldDB" id="A0A2U3ENA0"/>
<evidence type="ECO:0000313" key="2">
    <source>
        <dbReference type="EMBL" id="PWI75940.1"/>
    </source>
</evidence>
<name>A0A2U3ENA0_PURLI</name>
<sequence>MWVKERFALVKTVGGDDGTGTTSKASSDRRYDVDGMGWDGMGWKRWGKASGGWRSDRSSHRSREGRGYGASLGGFGADGWLRYQSIAYLNRAVRSGVLEMVHRTTGVAAPGELVDDSVACTKYNTYLPGAVLKLVGSFQLVELWWRCAETNDDRGSSWAATHGDDSSSSWAWASERDLERENDSGATSAGQARCRGCGHFHPLAYGRAGAELDTAGGGWPGKPVGSKPPGSSPSANSGDCLPDVLSPGWTRTLMRTHIFADTPLRSGLASYTLASFTCLPAVVIQIDTALVLRLASSRAHAAELGQWSLQGLEHGAANRWVLTESEAHTALGLSRRRDHSVSHGLAASGAAPLPSVVNHNYHHASSEAKRYPATTLSGLEAAPRT</sequence>
<feature type="compositionally biased region" description="Low complexity" evidence="1">
    <location>
        <begin position="221"/>
        <end position="238"/>
    </location>
</feature>
<organism evidence="2 3">
    <name type="scientific">Purpureocillium lilacinum</name>
    <name type="common">Paecilomyces lilacinus</name>
    <dbReference type="NCBI Taxonomy" id="33203"/>
    <lineage>
        <taxon>Eukaryota</taxon>
        <taxon>Fungi</taxon>
        <taxon>Dikarya</taxon>
        <taxon>Ascomycota</taxon>
        <taxon>Pezizomycotina</taxon>
        <taxon>Sordariomycetes</taxon>
        <taxon>Hypocreomycetidae</taxon>
        <taxon>Hypocreales</taxon>
        <taxon>Ophiocordycipitaceae</taxon>
        <taxon>Purpureocillium</taxon>
    </lineage>
</organism>
<protein>
    <submittedName>
        <fullName evidence="2">Uncharacterized protein</fullName>
    </submittedName>
</protein>
<accession>A0A2U3ENA0</accession>
<feature type="region of interest" description="Disordered" evidence="1">
    <location>
        <begin position="155"/>
        <end position="192"/>
    </location>
</feature>
<evidence type="ECO:0000256" key="1">
    <source>
        <dbReference type="SAM" id="MobiDB-lite"/>
    </source>
</evidence>
<comment type="caution">
    <text evidence="2">The sequence shown here is derived from an EMBL/GenBank/DDBJ whole genome shotgun (WGS) entry which is preliminary data.</text>
</comment>